<keyword evidence="4" id="KW-1134">Transmembrane beta strand</keyword>
<evidence type="ECO:0000256" key="7">
    <source>
        <dbReference type="ARBA" id="ARBA00023237"/>
    </source>
</evidence>
<dbReference type="InterPro" id="IPR003423">
    <property type="entry name" value="OMP_efflux"/>
</dbReference>
<comment type="subcellular location">
    <subcellularLocation>
        <location evidence="1">Cell outer membrane</location>
    </subcellularLocation>
</comment>
<keyword evidence="5" id="KW-0812">Transmembrane</keyword>
<dbReference type="Proteomes" id="UP000807825">
    <property type="component" value="Unassembled WGS sequence"/>
</dbReference>
<evidence type="ECO:0000313" key="9">
    <source>
        <dbReference type="Proteomes" id="UP000807825"/>
    </source>
</evidence>
<protein>
    <submittedName>
        <fullName evidence="8">TolC family protein</fullName>
    </submittedName>
</protein>
<accession>A0A9D6V590</accession>
<evidence type="ECO:0000256" key="4">
    <source>
        <dbReference type="ARBA" id="ARBA00022452"/>
    </source>
</evidence>
<gene>
    <name evidence="8" type="ORF">HY912_19830</name>
</gene>
<comment type="caution">
    <text evidence="8">The sequence shown here is derived from an EMBL/GenBank/DDBJ whole genome shotgun (WGS) entry which is preliminary data.</text>
</comment>
<keyword evidence="7" id="KW-0998">Cell outer membrane</keyword>
<feature type="non-terminal residue" evidence="8">
    <location>
        <position position="1"/>
    </location>
</feature>
<organism evidence="8 9">
    <name type="scientific">Desulfomonile tiedjei</name>
    <dbReference type="NCBI Taxonomy" id="2358"/>
    <lineage>
        <taxon>Bacteria</taxon>
        <taxon>Pseudomonadati</taxon>
        <taxon>Thermodesulfobacteriota</taxon>
        <taxon>Desulfomonilia</taxon>
        <taxon>Desulfomonilales</taxon>
        <taxon>Desulfomonilaceae</taxon>
        <taxon>Desulfomonile</taxon>
    </lineage>
</organism>
<evidence type="ECO:0000313" key="8">
    <source>
        <dbReference type="EMBL" id="MBI5251749.1"/>
    </source>
</evidence>
<evidence type="ECO:0000256" key="1">
    <source>
        <dbReference type="ARBA" id="ARBA00004442"/>
    </source>
</evidence>
<dbReference type="GO" id="GO:0015562">
    <property type="term" value="F:efflux transmembrane transporter activity"/>
    <property type="evidence" value="ECO:0007669"/>
    <property type="project" value="InterPro"/>
</dbReference>
<dbReference type="EMBL" id="JACRDE010000518">
    <property type="protein sequence ID" value="MBI5251749.1"/>
    <property type="molecule type" value="Genomic_DNA"/>
</dbReference>
<dbReference type="SUPFAM" id="SSF56954">
    <property type="entry name" value="Outer membrane efflux proteins (OEP)"/>
    <property type="match status" value="1"/>
</dbReference>
<dbReference type="PANTHER" id="PTHR30026:SF20">
    <property type="entry name" value="OUTER MEMBRANE PROTEIN TOLC"/>
    <property type="match status" value="1"/>
</dbReference>
<reference evidence="8" key="1">
    <citation type="submission" date="2020-07" db="EMBL/GenBank/DDBJ databases">
        <title>Huge and variable diversity of episymbiotic CPR bacteria and DPANN archaea in groundwater ecosystems.</title>
        <authorList>
            <person name="He C.Y."/>
            <person name="Keren R."/>
            <person name="Whittaker M."/>
            <person name="Farag I.F."/>
            <person name="Doudna J."/>
            <person name="Cate J.H.D."/>
            <person name="Banfield J.F."/>
        </authorList>
    </citation>
    <scope>NUCLEOTIDE SEQUENCE</scope>
    <source>
        <strain evidence="8">NC_groundwater_1664_Pr3_B-0.1um_52_9</strain>
    </source>
</reference>
<comment type="similarity">
    <text evidence="2">Belongs to the outer membrane factor (OMF) (TC 1.B.17) family.</text>
</comment>
<dbReference type="InterPro" id="IPR051906">
    <property type="entry name" value="TolC-like"/>
</dbReference>
<dbReference type="PANTHER" id="PTHR30026">
    <property type="entry name" value="OUTER MEMBRANE PROTEIN TOLC"/>
    <property type="match status" value="1"/>
</dbReference>
<evidence type="ECO:0000256" key="2">
    <source>
        <dbReference type="ARBA" id="ARBA00007613"/>
    </source>
</evidence>
<evidence type="ECO:0000256" key="3">
    <source>
        <dbReference type="ARBA" id="ARBA00022448"/>
    </source>
</evidence>
<dbReference type="Gene3D" id="1.20.1600.10">
    <property type="entry name" value="Outer membrane efflux proteins (OEP)"/>
    <property type="match status" value="1"/>
</dbReference>
<dbReference type="GO" id="GO:0015288">
    <property type="term" value="F:porin activity"/>
    <property type="evidence" value="ECO:0007669"/>
    <property type="project" value="TreeGrafter"/>
</dbReference>
<sequence>ISFILIQPLVTRAAAVNGKKPVHHSARLSLAQAVSIALSRNLRMADSRLAVTEKEHQRREAFSDFFPSIDTSYTASTSKYQQSSYIDTLEGIHPSRWTIRGNSSNPTLAPNYPYRIDPYRQFTLNATLTQPLFTGGKYLNDYKYAKLGVDYYAIQFQVDRQDLILDVNKAYFNLIQAIKLLGVANDSIRALQALRNQSTEFYKAGLVAKVDVLSSEGQLAQAYIQQTEELRDIGEYKATLCNLLRYPQETPLEVIDDLTYQPNSYRIPEIYATAAANRLEIRQANISVDQAMAIVKSAKAELLPQASGQITGKRVNDDWNVFDPEGNNDWGVTGTVTWSFDMYRTRSVVNEKRASHARAFVAREQLVEEIMEEVKLAYLDMKRSESDIQNNRKAVDYRRENFRINQDRYKKQIATYIEVLDAQKQLSSAEGDYITAMIGYMTNRAVLERKMGTLR</sequence>
<keyword evidence="3" id="KW-0813">Transport</keyword>
<dbReference type="GO" id="GO:0009279">
    <property type="term" value="C:cell outer membrane"/>
    <property type="evidence" value="ECO:0007669"/>
    <property type="project" value="UniProtKB-SubCell"/>
</dbReference>
<dbReference type="AlphaFoldDB" id="A0A9D6V590"/>
<evidence type="ECO:0000256" key="5">
    <source>
        <dbReference type="ARBA" id="ARBA00022692"/>
    </source>
</evidence>
<keyword evidence="6" id="KW-0472">Membrane</keyword>
<name>A0A9D6V590_9BACT</name>
<dbReference type="Pfam" id="PF02321">
    <property type="entry name" value="OEP"/>
    <property type="match status" value="2"/>
</dbReference>
<proteinExistence type="inferred from homology"/>
<dbReference type="GO" id="GO:1990281">
    <property type="term" value="C:efflux pump complex"/>
    <property type="evidence" value="ECO:0007669"/>
    <property type="project" value="TreeGrafter"/>
</dbReference>
<evidence type="ECO:0000256" key="6">
    <source>
        <dbReference type="ARBA" id="ARBA00023136"/>
    </source>
</evidence>